<feature type="transmembrane region" description="Helical" evidence="6">
    <location>
        <begin position="235"/>
        <end position="255"/>
    </location>
</feature>
<evidence type="ECO:0000256" key="6">
    <source>
        <dbReference type="SAM" id="Phobius"/>
    </source>
</evidence>
<dbReference type="InterPro" id="IPR036259">
    <property type="entry name" value="MFS_trans_sf"/>
</dbReference>
<feature type="transmembrane region" description="Helical" evidence="6">
    <location>
        <begin position="325"/>
        <end position="343"/>
    </location>
</feature>
<evidence type="ECO:0000313" key="8">
    <source>
        <dbReference type="Proteomes" id="UP000007819"/>
    </source>
</evidence>
<dbReference type="PANTHER" id="PTHR11662:SF399">
    <property type="entry name" value="FI19708P1-RELATED"/>
    <property type="match status" value="1"/>
</dbReference>
<dbReference type="Proteomes" id="UP000007819">
    <property type="component" value="Chromosome A1"/>
</dbReference>
<dbReference type="AlphaFoldDB" id="A0A8R2B8B4"/>
<feature type="transmembrane region" description="Helical" evidence="6">
    <location>
        <begin position="46"/>
        <end position="67"/>
    </location>
</feature>
<accession>A0A8R2B8B4</accession>
<dbReference type="RefSeq" id="XP_008186621.1">
    <property type="nucleotide sequence ID" value="XM_008188399.2"/>
</dbReference>
<feature type="transmembrane region" description="Helical" evidence="6">
    <location>
        <begin position="294"/>
        <end position="313"/>
    </location>
</feature>
<name>A0A8R2B8B4_ACYPI</name>
<evidence type="ECO:0000256" key="4">
    <source>
        <dbReference type="ARBA" id="ARBA00023136"/>
    </source>
</evidence>
<keyword evidence="2 6" id="KW-0812">Transmembrane</keyword>
<dbReference type="Gene3D" id="1.20.1250.20">
    <property type="entry name" value="MFS general substrate transporter like domains"/>
    <property type="match status" value="1"/>
</dbReference>
<reference evidence="7" key="2">
    <citation type="submission" date="2022-06" db="UniProtKB">
        <authorList>
            <consortium name="EnsemblMetazoa"/>
        </authorList>
    </citation>
    <scope>IDENTIFICATION</scope>
</reference>
<dbReference type="GO" id="GO:0022857">
    <property type="term" value="F:transmembrane transporter activity"/>
    <property type="evidence" value="ECO:0007669"/>
    <property type="project" value="InterPro"/>
</dbReference>
<evidence type="ECO:0000256" key="1">
    <source>
        <dbReference type="ARBA" id="ARBA00004141"/>
    </source>
</evidence>
<reference evidence="8" key="1">
    <citation type="submission" date="2010-06" db="EMBL/GenBank/DDBJ databases">
        <authorList>
            <person name="Jiang H."/>
            <person name="Abraham K."/>
            <person name="Ali S."/>
            <person name="Alsbrooks S.L."/>
            <person name="Anim B.N."/>
            <person name="Anosike U.S."/>
            <person name="Attaway T."/>
            <person name="Bandaranaike D.P."/>
            <person name="Battles P.K."/>
            <person name="Bell S.N."/>
            <person name="Bell A.V."/>
            <person name="Beltran B."/>
            <person name="Bickham C."/>
            <person name="Bustamante Y."/>
            <person name="Caleb T."/>
            <person name="Canada A."/>
            <person name="Cardenas V."/>
            <person name="Carter K."/>
            <person name="Chacko J."/>
            <person name="Chandrabose M.N."/>
            <person name="Chavez D."/>
            <person name="Chavez A."/>
            <person name="Chen L."/>
            <person name="Chu H.-S."/>
            <person name="Claassen K.J."/>
            <person name="Cockrell R."/>
            <person name="Collins M."/>
            <person name="Cooper J.A."/>
            <person name="Cree A."/>
            <person name="Curry S.M."/>
            <person name="Da Y."/>
            <person name="Dao M.D."/>
            <person name="Das B."/>
            <person name="Davila M.-L."/>
            <person name="Davy-Carroll L."/>
            <person name="Denson S."/>
            <person name="Dinh H."/>
            <person name="Ebong V.E."/>
            <person name="Edwards J.R."/>
            <person name="Egan A."/>
            <person name="El-Daye J."/>
            <person name="Escobedo L."/>
            <person name="Fernandez S."/>
            <person name="Fernando P.R."/>
            <person name="Flagg N."/>
            <person name="Forbes L.D."/>
            <person name="Fowler R.G."/>
            <person name="Fu Q."/>
            <person name="Gabisi R.A."/>
            <person name="Ganer J."/>
            <person name="Garbino Pronczuk A."/>
            <person name="Garcia R.M."/>
            <person name="Garner T."/>
            <person name="Garrett T.E."/>
            <person name="Gonzalez D.A."/>
            <person name="Hamid H."/>
            <person name="Hawkins E.S."/>
            <person name="Hirani K."/>
            <person name="Hogues M.E."/>
            <person name="Hollins B."/>
            <person name="Hsiao C.-H."/>
            <person name="Jabil R."/>
            <person name="James M.L."/>
            <person name="Jhangiani S.N."/>
            <person name="Johnson B."/>
            <person name="Johnson Q."/>
            <person name="Joshi V."/>
            <person name="Kalu J.B."/>
            <person name="Kam C."/>
            <person name="Kashfia A."/>
            <person name="Keebler J."/>
            <person name="Kisamo H."/>
            <person name="Kovar C.L."/>
            <person name="Lago L.A."/>
            <person name="Lai C.-Y."/>
            <person name="Laidlaw J."/>
            <person name="Lara F."/>
            <person name="Le T.-K."/>
            <person name="Lee S.L."/>
            <person name="Legall F.H."/>
            <person name="Lemon S.J."/>
            <person name="Lewis L.R."/>
            <person name="Li B."/>
            <person name="Liu Y."/>
            <person name="Liu Y.-S."/>
            <person name="Lopez J."/>
            <person name="Lozado R.J."/>
            <person name="Lu J."/>
            <person name="Madu R.C."/>
            <person name="Maheshwari M."/>
            <person name="Maheshwari R."/>
            <person name="Malloy K."/>
            <person name="Martinez E."/>
            <person name="Mathew T."/>
            <person name="Mercado I.C."/>
            <person name="Mercado C."/>
            <person name="Meyer B."/>
            <person name="Montgomery K."/>
            <person name="Morgan M.B."/>
            <person name="Munidasa M."/>
            <person name="Nazareth L.V."/>
            <person name="Nelson J."/>
            <person name="Ng B.M."/>
            <person name="Nguyen N.B."/>
            <person name="Nguyen P.Q."/>
            <person name="Nguyen T."/>
            <person name="Obregon M."/>
            <person name="Okwuonu G.O."/>
            <person name="Onwere C.G."/>
            <person name="Orozco G."/>
            <person name="Parra A."/>
            <person name="Patel S."/>
            <person name="Patil S."/>
            <person name="Perez A."/>
            <person name="Perez Y."/>
            <person name="Pham C."/>
            <person name="Primus E.L."/>
            <person name="Pu L.-L."/>
            <person name="Puazo M."/>
            <person name="Qin X."/>
            <person name="Quiroz J.B."/>
            <person name="Reese J."/>
            <person name="Richards S."/>
            <person name="Rives C.M."/>
            <person name="Robberts R."/>
            <person name="Ruiz S.J."/>
            <person name="Ruiz M.J."/>
            <person name="Santibanez J."/>
            <person name="Schneider B.W."/>
            <person name="Sisson I."/>
            <person name="Smith M."/>
            <person name="Sodergren E."/>
            <person name="Song X.-Z."/>
            <person name="Song B.B."/>
            <person name="Summersgill H."/>
            <person name="Thelus R."/>
            <person name="Thornton R.D."/>
            <person name="Trejos Z.Y."/>
            <person name="Usmani K."/>
            <person name="Vattathil S."/>
            <person name="Villasana D."/>
            <person name="Walker D.L."/>
            <person name="Wang S."/>
            <person name="Wang K."/>
            <person name="White C.S."/>
            <person name="Williams A.C."/>
            <person name="Williamson J."/>
            <person name="Wilson K."/>
            <person name="Woghiren I.O."/>
            <person name="Woodworth J.R."/>
            <person name="Worley K.C."/>
            <person name="Wright R.A."/>
            <person name="Wu W."/>
            <person name="Young L."/>
            <person name="Zhang L."/>
            <person name="Zhang J."/>
            <person name="Zhu Y."/>
            <person name="Muzny D.M."/>
            <person name="Weinstock G."/>
            <person name="Gibbs R.A."/>
        </authorList>
    </citation>
    <scope>NUCLEOTIDE SEQUENCE [LARGE SCALE GENOMIC DNA]</scope>
    <source>
        <strain evidence="8">LSR1</strain>
    </source>
</reference>
<feature type="transmembrane region" description="Helical" evidence="6">
    <location>
        <begin position="203"/>
        <end position="223"/>
    </location>
</feature>
<sequence>MPMLKMTLQQPHSNSNNSDNENEINNISVVGSYTLRQRRRRCATNGWLTMVFLAYSFLLTVRVHFMYSMMVMMNVPLVARTADLQPCPGAVLNVGRNSTIVVARRLDWTIREQAATMGAYFFGTLVSTLPGGMYSNHGYERSIMMWCVAITAATLALVPIAFVQYESWVAVTFLRFLQGCAFGPTGSCGGTLAGKIIPKKNRILYTTFMFSGTMFGGSMGNLYSGIVIPNVSHDGSYFVLSVIGFVWVAVWATMMHLTPYDSDLNSIPMSVSFISSSWTMIIQSMPFISLLNASFGLGFLYSFVTTCLPIYTANVLGGDAMRNGIPVSVTWLVGWITSIIAGISAESLTNVDTITKTTVRKMYVGIVLIGSPIMLFGAMVAGCDSAYVKTFTRTSVILLGFERSSIRINSIDLCPGYMGSLIAMCDVFYSMGNIIDLVVVRSLFADTMNWSVTFHVIIIVSISCSILFLFFGSSLQQCWDQRYIRP</sequence>
<dbReference type="EnsemblMetazoa" id="XM_008188399.3">
    <property type="protein sequence ID" value="XP_008186621.1"/>
    <property type="gene ID" value="LOC100572842"/>
</dbReference>
<evidence type="ECO:0000256" key="2">
    <source>
        <dbReference type="ARBA" id="ARBA00022692"/>
    </source>
</evidence>
<dbReference type="Pfam" id="PF07690">
    <property type="entry name" value="MFS_1"/>
    <property type="match status" value="1"/>
</dbReference>
<protein>
    <submittedName>
        <fullName evidence="7">Uncharacterized protein</fullName>
    </submittedName>
</protein>
<evidence type="ECO:0000256" key="3">
    <source>
        <dbReference type="ARBA" id="ARBA00022989"/>
    </source>
</evidence>
<evidence type="ECO:0000313" key="7">
    <source>
        <dbReference type="EnsemblMetazoa" id="XP_008186621.1"/>
    </source>
</evidence>
<organism evidence="7 8">
    <name type="scientific">Acyrthosiphon pisum</name>
    <name type="common">Pea aphid</name>
    <dbReference type="NCBI Taxonomy" id="7029"/>
    <lineage>
        <taxon>Eukaryota</taxon>
        <taxon>Metazoa</taxon>
        <taxon>Ecdysozoa</taxon>
        <taxon>Arthropoda</taxon>
        <taxon>Hexapoda</taxon>
        <taxon>Insecta</taxon>
        <taxon>Pterygota</taxon>
        <taxon>Neoptera</taxon>
        <taxon>Paraneoptera</taxon>
        <taxon>Hemiptera</taxon>
        <taxon>Sternorrhyncha</taxon>
        <taxon>Aphidomorpha</taxon>
        <taxon>Aphidoidea</taxon>
        <taxon>Aphididae</taxon>
        <taxon>Macrosiphini</taxon>
        <taxon>Acyrthosiphon</taxon>
    </lineage>
</organism>
<keyword evidence="8" id="KW-1185">Reference proteome</keyword>
<dbReference type="SUPFAM" id="SSF103473">
    <property type="entry name" value="MFS general substrate transporter"/>
    <property type="match status" value="1"/>
</dbReference>
<dbReference type="OrthoDB" id="6609577at2759"/>
<feature type="region of interest" description="Disordered" evidence="5">
    <location>
        <begin position="1"/>
        <end position="22"/>
    </location>
</feature>
<dbReference type="GO" id="GO:0016020">
    <property type="term" value="C:membrane"/>
    <property type="evidence" value="ECO:0007669"/>
    <property type="project" value="UniProtKB-SubCell"/>
</dbReference>
<comment type="subcellular location">
    <subcellularLocation>
        <location evidence="1">Membrane</location>
        <topology evidence="1">Multi-pass membrane protein</topology>
    </subcellularLocation>
</comment>
<feature type="transmembrane region" description="Helical" evidence="6">
    <location>
        <begin position="363"/>
        <end position="383"/>
    </location>
</feature>
<dbReference type="InterPro" id="IPR011701">
    <property type="entry name" value="MFS"/>
</dbReference>
<dbReference type="PANTHER" id="PTHR11662">
    <property type="entry name" value="SOLUTE CARRIER FAMILY 17"/>
    <property type="match status" value="1"/>
</dbReference>
<dbReference type="GO" id="GO:0006820">
    <property type="term" value="P:monoatomic anion transport"/>
    <property type="evidence" value="ECO:0007669"/>
    <property type="project" value="TreeGrafter"/>
</dbReference>
<feature type="transmembrane region" description="Helical" evidence="6">
    <location>
        <begin position="452"/>
        <end position="472"/>
    </location>
</feature>
<feature type="transmembrane region" description="Helical" evidence="6">
    <location>
        <begin position="413"/>
        <end position="432"/>
    </location>
</feature>
<dbReference type="InterPro" id="IPR050382">
    <property type="entry name" value="MFS_Na/Anion_cotransporter"/>
</dbReference>
<keyword evidence="4 6" id="KW-0472">Membrane</keyword>
<feature type="transmembrane region" description="Helical" evidence="6">
    <location>
        <begin position="143"/>
        <end position="165"/>
    </location>
</feature>
<dbReference type="GeneID" id="100572842"/>
<proteinExistence type="predicted"/>
<feature type="compositionally biased region" description="Low complexity" evidence="5">
    <location>
        <begin position="13"/>
        <end position="22"/>
    </location>
</feature>
<keyword evidence="3 6" id="KW-1133">Transmembrane helix</keyword>
<evidence type="ECO:0000256" key="5">
    <source>
        <dbReference type="SAM" id="MobiDB-lite"/>
    </source>
</evidence>